<sequence>MISLRYCRFYCATVLSLLLRYEDVFRLSLGRDPPVDVAPLRVTLKAGAEPVQYKARCYSKELRDFMAKHVEELQAAWLCCYNHRSKWCSAPLIVKKPEANDFRMAVDVRPVNAQTERIIWPMPMLEVILDHLADEASQKMFSFLTDTGVYMLTRVLMGGTDSVAYCQSSVQEMFQDELYRSLLIWLDHLLGYDKSKEGLLASLERVLVMCESRGLKLNPKKCRSQARPQTHQGVARSEVAGDRARFTAIHMRHELDAHADSEVQPITHLLESVYKAAGGRSREKVAKAVLADMGQNAEHVACLTS</sequence>
<name>A0A6A4Z9U0_APHAT</name>
<organism evidence="1 2">
    <name type="scientific">Aphanomyces astaci</name>
    <name type="common">Crayfish plague agent</name>
    <dbReference type="NCBI Taxonomy" id="112090"/>
    <lineage>
        <taxon>Eukaryota</taxon>
        <taxon>Sar</taxon>
        <taxon>Stramenopiles</taxon>
        <taxon>Oomycota</taxon>
        <taxon>Saprolegniomycetes</taxon>
        <taxon>Saprolegniales</taxon>
        <taxon>Verrucalvaceae</taxon>
        <taxon>Aphanomyces</taxon>
    </lineage>
</organism>
<dbReference type="VEuPathDB" id="FungiDB:H257_07229"/>
<dbReference type="AlphaFoldDB" id="A0A6A4Z9U0"/>
<dbReference type="Proteomes" id="UP000469452">
    <property type="component" value="Unassembled WGS sequence"/>
</dbReference>
<protein>
    <recommendedName>
        <fullName evidence="3">Reverse transcriptase domain-containing protein</fullName>
    </recommendedName>
</protein>
<dbReference type="SUPFAM" id="SSF56672">
    <property type="entry name" value="DNA/RNA polymerases"/>
    <property type="match status" value="1"/>
</dbReference>
<dbReference type="Gene3D" id="3.10.10.10">
    <property type="entry name" value="HIV Type 1 Reverse Transcriptase, subunit A, domain 1"/>
    <property type="match status" value="1"/>
</dbReference>
<dbReference type="EMBL" id="VJMI01020536">
    <property type="protein sequence ID" value="KAF0704037.1"/>
    <property type="molecule type" value="Genomic_DNA"/>
</dbReference>
<accession>A0A6A4Z9U0</accession>
<evidence type="ECO:0008006" key="3">
    <source>
        <dbReference type="Google" id="ProtNLM"/>
    </source>
</evidence>
<dbReference type="CDD" id="cd01647">
    <property type="entry name" value="RT_LTR"/>
    <property type="match status" value="1"/>
</dbReference>
<gene>
    <name evidence="1" type="ORF">AaE_015135</name>
</gene>
<proteinExistence type="predicted"/>
<comment type="caution">
    <text evidence="1">The sequence shown here is derived from an EMBL/GenBank/DDBJ whole genome shotgun (WGS) entry which is preliminary data.</text>
</comment>
<dbReference type="InterPro" id="IPR051320">
    <property type="entry name" value="Viral_Replic_Matur_Polypro"/>
</dbReference>
<evidence type="ECO:0000313" key="2">
    <source>
        <dbReference type="Proteomes" id="UP000469452"/>
    </source>
</evidence>
<dbReference type="PANTHER" id="PTHR33064">
    <property type="entry name" value="POL PROTEIN"/>
    <property type="match status" value="1"/>
</dbReference>
<dbReference type="PANTHER" id="PTHR33064:SF37">
    <property type="entry name" value="RIBONUCLEASE H"/>
    <property type="match status" value="1"/>
</dbReference>
<reference evidence="1 2" key="1">
    <citation type="submission" date="2019-06" db="EMBL/GenBank/DDBJ databases">
        <title>Genomics analysis of Aphanomyces spp. identifies a new class of oomycete effector associated with host adaptation.</title>
        <authorList>
            <person name="Gaulin E."/>
        </authorList>
    </citation>
    <scope>NUCLEOTIDE SEQUENCE [LARGE SCALE GENOMIC DNA]</scope>
    <source>
        <strain evidence="1 2">E</strain>
    </source>
</reference>
<evidence type="ECO:0000313" key="1">
    <source>
        <dbReference type="EMBL" id="KAF0704037.1"/>
    </source>
</evidence>
<dbReference type="InterPro" id="IPR043502">
    <property type="entry name" value="DNA/RNA_pol_sf"/>
</dbReference>